<dbReference type="InterPro" id="IPR050093">
    <property type="entry name" value="ABC_SmlMolc_Importer"/>
</dbReference>
<protein>
    <submittedName>
        <fullName evidence="8">Sulfate/molybdate ABC transporter ATP-binding protein</fullName>
    </submittedName>
</protein>
<dbReference type="EMBL" id="JAUFRC010000001">
    <property type="protein sequence ID" value="MDN3711025.1"/>
    <property type="molecule type" value="Genomic_DNA"/>
</dbReference>
<dbReference type="Gene3D" id="3.40.50.300">
    <property type="entry name" value="P-loop containing nucleotide triphosphate hydrolases"/>
    <property type="match status" value="1"/>
</dbReference>
<evidence type="ECO:0000256" key="3">
    <source>
        <dbReference type="ARBA" id="ARBA00022840"/>
    </source>
</evidence>
<dbReference type="PANTHER" id="PTHR42781:SF4">
    <property type="entry name" value="SPERMIDINE_PUTRESCINE IMPORT ATP-BINDING PROTEIN POTA"/>
    <property type="match status" value="1"/>
</dbReference>
<dbReference type="InterPro" id="IPR005666">
    <property type="entry name" value="Sulph_transpt1"/>
</dbReference>
<dbReference type="RefSeq" id="WP_377786063.1">
    <property type="nucleotide sequence ID" value="NZ_JBHUOC010000001.1"/>
</dbReference>
<dbReference type="InterPro" id="IPR003439">
    <property type="entry name" value="ABC_transporter-like_ATP-bd"/>
</dbReference>
<keyword evidence="9" id="KW-1185">Reference proteome</keyword>
<dbReference type="PROSITE" id="PS00211">
    <property type="entry name" value="ABC_TRANSPORTER_1"/>
    <property type="match status" value="1"/>
</dbReference>
<dbReference type="InterPro" id="IPR003593">
    <property type="entry name" value="AAA+_ATPase"/>
</dbReference>
<dbReference type="NCBIfam" id="TIGR00968">
    <property type="entry name" value="3a0106s01"/>
    <property type="match status" value="1"/>
</dbReference>
<dbReference type="SUPFAM" id="SSF52540">
    <property type="entry name" value="P-loop containing nucleoside triphosphate hydrolases"/>
    <property type="match status" value="1"/>
</dbReference>
<feature type="domain" description="ABC transporter" evidence="7">
    <location>
        <begin position="3"/>
        <end position="237"/>
    </location>
</feature>
<organism evidence="8 9">
    <name type="scientific">Paracoccus cavernae</name>
    <dbReference type="NCBI Taxonomy" id="1571207"/>
    <lineage>
        <taxon>Bacteria</taxon>
        <taxon>Pseudomonadati</taxon>
        <taxon>Pseudomonadota</taxon>
        <taxon>Alphaproteobacteria</taxon>
        <taxon>Rhodobacterales</taxon>
        <taxon>Paracoccaceae</taxon>
        <taxon>Paracoccus</taxon>
    </lineage>
</organism>
<keyword evidence="3 8" id="KW-0067">ATP-binding</keyword>
<evidence type="ECO:0000256" key="5">
    <source>
        <dbReference type="ARBA" id="ARBA00023032"/>
    </source>
</evidence>
<keyword evidence="2" id="KW-0547">Nucleotide-binding</keyword>
<keyword evidence="1" id="KW-0813">Transport</keyword>
<dbReference type="SMART" id="SM00382">
    <property type="entry name" value="AAA"/>
    <property type="match status" value="1"/>
</dbReference>
<evidence type="ECO:0000256" key="4">
    <source>
        <dbReference type="ARBA" id="ARBA00022967"/>
    </source>
</evidence>
<dbReference type="PANTHER" id="PTHR42781">
    <property type="entry name" value="SPERMIDINE/PUTRESCINE IMPORT ATP-BINDING PROTEIN POTA"/>
    <property type="match status" value="1"/>
</dbReference>
<dbReference type="InterPro" id="IPR027417">
    <property type="entry name" value="P-loop_NTPase"/>
</dbReference>
<evidence type="ECO:0000256" key="6">
    <source>
        <dbReference type="SAM" id="MobiDB-lite"/>
    </source>
</evidence>
<reference evidence="9" key="1">
    <citation type="journal article" date="2019" name="Int. J. Syst. Evol. Microbiol.">
        <title>The Global Catalogue of Microorganisms (GCM) 10K type strain sequencing project: providing services to taxonomists for standard genome sequencing and annotation.</title>
        <authorList>
            <consortium name="The Broad Institute Genomics Platform"/>
            <consortium name="The Broad Institute Genome Sequencing Center for Infectious Disease"/>
            <person name="Wu L."/>
            <person name="Ma J."/>
        </authorList>
    </citation>
    <scope>NUCLEOTIDE SEQUENCE [LARGE SCALE GENOMIC DNA]</scope>
    <source>
        <strain evidence="9">CECT 8482</strain>
    </source>
</reference>
<evidence type="ECO:0000313" key="9">
    <source>
        <dbReference type="Proteomes" id="UP001243846"/>
    </source>
</evidence>
<comment type="caution">
    <text evidence="8">The sequence shown here is derived from an EMBL/GenBank/DDBJ whole genome shotgun (WGS) entry which is preliminary data.</text>
</comment>
<name>A0ABT8D6H9_9RHOB</name>
<feature type="region of interest" description="Disordered" evidence="6">
    <location>
        <begin position="353"/>
        <end position="405"/>
    </location>
</feature>
<dbReference type="InterPro" id="IPR017871">
    <property type="entry name" value="ABC_transporter-like_CS"/>
</dbReference>
<dbReference type="GO" id="GO:0005524">
    <property type="term" value="F:ATP binding"/>
    <property type="evidence" value="ECO:0007669"/>
    <property type="project" value="UniProtKB-KW"/>
</dbReference>
<evidence type="ECO:0000256" key="2">
    <source>
        <dbReference type="ARBA" id="ARBA00022741"/>
    </source>
</evidence>
<keyword evidence="4" id="KW-1278">Translocase</keyword>
<keyword evidence="5" id="KW-0764">Sulfate transport</keyword>
<evidence type="ECO:0000256" key="1">
    <source>
        <dbReference type="ARBA" id="ARBA00022448"/>
    </source>
</evidence>
<sequence>MTITIAGMRKGFGQTEVLRGIDLSIEKGELVALLGPSGSGKTTLLKIIAGLEWPDSGALQVDGQNWLDLAAQDRRIGFVFQHYALFPHMSVRDNIAFGLTVRPRAQRPGRDLIAAKANELLEFLQIAHLGDRYPAQLSGGQRQRVALGRALAIEPTVLLLDEPFGALDAAIRRDLRIWLRGVHEQTGSTTIFVTHDQEEAFELADRVVVMGQGRIEQIGSADQIHDHPASPFVARFMGATVELAVNLRAGRAEAEGLDASRLERRPLPDGPAQLFLRPEDITPVIDPAGPWRVNQITSTGATIRAQLGDQGGQQIEAALPRRAPEARALHPVRACFCAPKRARSLPVLPSATVPRTLLPQTRHQPCPASPRRASDEIPLSSRRRSGSGAGRLARCRAGQDPQRQL</sequence>
<accession>A0ABT8D6H9</accession>
<gene>
    <name evidence="8" type="ORF">QWZ10_02900</name>
</gene>
<evidence type="ECO:0000259" key="7">
    <source>
        <dbReference type="PROSITE" id="PS50893"/>
    </source>
</evidence>
<proteinExistence type="predicted"/>
<dbReference type="PROSITE" id="PS50893">
    <property type="entry name" value="ABC_TRANSPORTER_2"/>
    <property type="match status" value="1"/>
</dbReference>
<evidence type="ECO:0000313" key="8">
    <source>
        <dbReference type="EMBL" id="MDN3711025.1"/>
    </source>
</evidence>
<dbReference type="Proteomes" id="UP001243846">
    <property type="component" value="Unassembled WGS sequence"/>
</dbReference>
<dbReference type="Pfam" id="PF00005">
    <property type="entry name" value="ABC_tran"/>
    <property type="match status" value="1"/>
</dbReference>